<evidence type="ECO:0000313" key="2">
    <source>
        <dbReference type="Proteomes" id="UP000032141"/>
    </source>
</evidence>
<dbReference type="Proteomes" id="UP000032141">
    <property type="component" value="Chromosome C6"/>
</dbReference>
<accession>A0A0D3CNX1</accession>
<protein>
    <submittedName>
        <fullName evidence="1">Uncharacterized protein</fullName>
    </submittedName>
</protein>
<dbReference type="Gramene" id="Bo6g009350.1">
    <property type="protein sequence ID" value="Bo6g009350.1"/>
    <property type="gene ID" value="Bo6g009350"/>
</dbReference>
<evidence type="ECO:0000313" key="1">
    <source>
        <dbReference type="EnsemblPlants" id="Bo6g009350.1"/>
    </source>
</evidence>
<organism evidence="1 2">
    <name type="scientific">Brassica oleracea var. oleracea</name>
    <dbReference type="NCBI Taxonomy" id="109376"/>
    <lineage>
        <taxon>Eukaryota</taxon>
        <taxon>Viridiplantae</taxon>
        <taxon>Streptophyta</taxon>
        <taxon>Embryophyta</taxon>
        <taxon>Tracheophyta</taxon>
        <taxon>Spermatophyta</taxon>
        <taxon>Magnoliopsida</taxon>
        <taxon>eudicotyledons</taxon>
        <taxon>Gunneridae</taxon>
        <taxon>Pentapetalae</taxon>
        <taxon>rosids</taxon>
        <taxon>malvids</taxon>
        <taxon>Brassicales</taxon>
        <taxon>Brassicaceae</taxon>
        <taxon>Brassiceae</taxon>
        <taxon>Brassica</taxon>
    </lineage>
</organism>
<reference evidence="1" key="2">
    <citation type="submission" date="2015-03" db="UniProtKB">
        <authorList>
            <consortium name="EnsemblPlants"/>
        </authorList>
    </citation>
    <scope>IDENTIFICATION</scope>
</reference>
<dbReference type="AlphaFoldDB" id="A0A0D3CNX1"/>
<keyword evidence="2" id="KW-1185">Reference proteome</keyword>
<dbReference type="OMA" id="ELYFWFI"/>
<reference evidence="1 2" key="1">
    <citation type="journal article" date="2014" name="Genome Biol.">
        <title>Transcriptome and methylome profiling reveals relics of genome dominance in the mesopolyploid Brassica oleracea.</title>
        <authorList>
            <person name="Parkin I.A."/>
            <person name="Koh C."/>
            <person name="Tang H."/>
            <person name="Robinson S.J."/>
            <person name="Kagale S."/>
            <person name="Clarke W.E."/>
            <person name="Town C.D."/>
            <person name="Nixon J."/>
            <person name="Krishnakumar V."/>
            <person name="Bidwell S.L."/>
            <person name="Denoeud F."/>
            <person name="Belcram H."/>
            <person name="Links M.G."/>
            <person name="Just J."/>
            <person name="Clarke C."/>
            <person name="Bender T."/>
            <person name="Huebert T."/>
            <person name="Mason A.S."/>
            <person name="Pires J.C."/>
            <person name="Barker G."/>
            <person name="Moore J."/>
            <person name="Walley P.G."/>
            <person name="Manoli S."/>
            <person name="Batley J."/>
            <person name="Edwards D."/>
            <person name="Nelson M.N."/>
            <person name="Wang X."/>
            <person name="Paterson A.H."/>
            <person name="King G."/>
            <person name="Bancroft I."/>
            <person name="Chalhoub B."/>
            <person name="Sharpe A.G."/>
        </authorList>
    </citation>
    <scope>NUCLEOTIDE SEQUENCE</scope>
    <source>
        <strain evidence="1 2">cv. TO1000</strain>
    </source>
</reference>
<name>A0A0D3CNX1_BRAOL</name>
<proteinExistence type="predicted"/>
<dbReference type="EnsemblPlants" id="Bo6g009350.1">
    <property type="protein sequence ID" value="Bo6g009350.1"/>
    <property type="gene ID" value="Bo6g009350"/>
</dbReference>
<dbReference type="HOGENOM" id="CLU_1221192_0_0_1"/>
<sequence>MVMMKLTSKSPKKKSVENFFAKYVFEIDSSLRKALRKKRESSDKSSRRIVTQRPNTCSARSLLSNRVRAKAQSLRSDQTSIPLGRYVATELEPKFGRYVATERLVATFCSRFISSPSSDLSSAVSMCLSYNGIYASQVKTIMKLLLQVLVYSLWRERNGRIFRDLSHPPSCFFRRVDRQMRDRLLSLTPAPNDAHSLLELYFWFIMDLPGSRDALLALVEDKEHPNR</sequence>